<protein>
    <submittedName>
        <fullName evidence="2">Transmembrane protein, putative</fullName>
    </submittedName>
</protein>
<dbReference type="Proteomes" id="UP000051952">
    <property type="component" value="Unassembled WGS sequence"/>
</dbReference>
<proteinExistence type="predicted"/>
<dbReference type="Gene3D" id="3.80.10.10">
    <property type="entry name" value="Ribonuclease Inhibitor"/>
    <property type="match status" value="1"/>
</dbReference>
<dbReference type="SUPFAM" id="SSF52047">
    <property type="entry name" value="RNI-like"/>
    <property type="match status" value="1"/>
</dbReference>
<feature type="transmembrane region" description="Helical" evidence="1">
    <location>
        <begin position="196"/>
        <end position="221"/>
    </location>
</feature>
<keyword evidence="1" id="KW-0472">Membrane</keyword>
<dbReference type="InterPro" id="IPR032675">
    <property type="entry name" value="LRR_dom_sf"/>
</dbReference>
<gene>
    <name evidence="2" type="ORF">BSAL_23875</name>
</gene>
<evidence type="ECO:0000256" key="1">
    <source>
        <dbReference type="SAM" id="Phobius"/>
    </source>
</evidence>
<organism evidence="2 3">
    <name type="scientific">Bodo saltans</name>
    <name type="common">Flagellated protozoan</name>
    <dbReference type="NCBI Taxonomy" id="75058"/>
    <lineage>
        <taxon>Eukaryota</taxon>
        <taxon>Discoba</taxon>
        <taxon>Euglenozoa</taxon>
        <taxon>Kinetoplastea</taxon>
        <taxon>Metakinetoplastina</taxon>
        <taxon>Eubodonida</taxon>
        <taxon>Bodonidae</taxon>
        <taxon>Bodo</taxon>
    </lineage>
</organism>
<reference evidence="3" key="1">
    <citation type="submission" date="2015-09" db="EMBL/GenBank/DDBJ databases">
        <authorList>
            <consortium name="Pathogen Informatics"/>
        </authorList>
    </citation>
    <scope>NUCLEOTIDE SEQUENCE [LARGE SCALE GENOMIC DNA]</scope>
    <source>
        <strain evidence="3">Lake Konstanz</strain>
    </source>
</reference>
<keyword evidence="3" id="KW-1185">Reference proteome</keyword>
<evidence type="ECO:0000313" key="2">
    <source>
        <dbReference type="EMBL" id="CUG89879.1"/>
    </source>
</evidence>
<feature type="transmembrane region" description="Helical" evidence="1">
    <location>
        <begin position="166"/>
        <end position="184"/>
    </location>
</feature>
<keyword evidence="1 2" id="KW-0812">Transmembrane</keyword>
<evidence type="ECO:0000313" key="3">
    <source>
        <dbReference type="Proteomes" id="UP000051952"/>
    </source>
</evidence>
<accession>A0A0S4JKE2</accession>
<dbReference type="EMBL" id="CYKH01001775">
    <property type="protein sequence ID" value="CUG89879.1"/>
    <property type="molecule type" value="Genomic_DNA"/>
</dbReference>
<sequence>MPLLNLRELRLTSTRFAGYDERLSLTGLHQLFKLTNISELTIESHRCWLDEYFLFRLSELQRLRKLVIVAMGDVTDRVLHRLCRLPLLREIELKTSDFFLSVTFPYTLDGLECLRLSSIKVTVHRGPRKRKNINVGVRRCLMSLGVPFSVASWLPYEGSAGTLFPVFYSAFSIFYFAWFLAPLYENSFYSANEQMLLKLVAIGGCALVVFVTLWTAFGVYVRVALSRIL</sequence>
<name>A0A0S4JKE2_BODSA</name>
<keyword evidence="1" id="KW-1133">Transmembrane helix</keyword>
<dbReference type="AlphaFoldDB" id="A0A0S4JKE2"/>
<dbReference type="VEuPathDB" id="TriTrypDB:BSAL_23875"/>